<dbReference type="PROSITE" id="PS50005">
    <property type="entry name" value="TPR"/>
    <property type="match status" value="4"/>
</dbReference>
<dbReference type="Pfam" id="PF13174">
    <property type="entry name" value="TPR_6"/>
    <property type="match status" value="1"/>
</dbReference>
<accession>A0A0C2CAU5</accession>
<proteinExistence type="predicted"/>
<dbReference type="GO" id="GO:0042073">
    <property type="term" value="P:intraciliary transport"/>
    <property type="evidence" value="ECO:0007669"/>
    <property type="project" value="TreeGrafter"/>
</dbReference>
<dbReference type="GO" id="GO:0097730">
    <property type="term" value="C:non-motile cilium"/>
    <property type="evidence" value="ECO:0007669"/>
    <property type="project" value="TreeGrafter"/>
</dbReference>
<dbReference type="InterPro" id="IPR019734">
    <property type="entry name" value="TPR_rpt"/>
</dbReference>
<dbReference type="Pfam" id="PF13181">
    <property type="entry name" value="TPR_8"/>
    <property type="match status" value="1"/>
</dbReference>
<organism evidence="2 3">
    <name type="scientific">Ancylostoma duodenale</name>
    <dbReference type="NCBI Taxonomy" id="51022"/>
    <lineage>
        <taxon>Eukaryota</taxon>
        <taxon>Metazoa</taxon>
        <taxon>Ecdysozoa</taxon>
        <taxon>Nematoda</taxon>
        <taxon>Chromadorea</taxon>
        <taxon>Rhabditida</taxon>
        <taxon>Rhabditina</taxon>
        <taxon>Rhabditomorpha</taxon>
        <taxon>Strongyloidea</taxon>
        <taxon>Ancylostomatidae</taxon>
        <taxon>Ancylostomatinae</taxon>
        <taxon>Ancylostoma</taxon>
    </lineage>
</organism>
<sequence length="377" mass="42259">MRDGFQKLLDVPLDDDEENKPNDKDDVLMSQVLNNDSLRQLARRQRADAERAILTAAKTISPAIASELAIPGRRSFAAGYEWCVETIKQSVHASLATELEMSKAGELLRRGDLEGAAEVLKVFHAQESKIAGAAANNLCMLKLLQGGEKLQEAEQYSEQSLALDHYNANALVNAGNIAYLRGDYDKAYTNFREALSNDAGCVQALYNLGLVCRQQGNVEQALECFYKLHNILLNNVQVLCQLAAIYESLEDTAQAIELYSQANSLAPSDPAILARLAAIYDAEGDKTQAFQSNYDSYRYYPSNLKVIEWMGAYYIDAQFSEKAVNYFEKASIMQPNEIKWQLMMASSHRRAGNYQRALELYKNIHKKFPANIECEEH</sequence>
<evidence type="ECO:0000313" key="3">
    <source>
        <dbReference type="Proteomes" id="UP000054047"/>
    </source>
</evidence>
<dbReference type="Gene3D" id="1.25.40.10">
    <property type="entry name" value="Tetratricopeptide repeat domain"/>
    <property type="match status" value="1"/>
</dbReference>
<feature type="repeat" description="TPR" evidence="1">
    <location>
        <begin position="304"/>
        <end position="337"/>
    </location>
</feature>
<dbReference type="InterPro" id="IPR011990">
    <property type="entry name" value="TPR-like_helical_dom_sf"/>
</dbReference>
<evidence type="ECO:0000256" key="1">
    <source>
        <dbReference type="PROSITE-ProRule" id="PRU00339"/>
    </source>
</evidence>
<dbReference type="Pfam" id="PF13424">
    <property type="entry name" value="TPR_12"/>
    <property type="match status" value="1"/>
</dbReference>
<dbReference type="Pfam" id="PF07720">
    <property type="entry name" value="TPR_3"/>
    <property type="match status" value="1"/>
</dbReference>
<evidence type="ECO:0000313" key="2">
    <source>
        <dbReference type="EMBL" id="KIH53403.1"/>
    </source>
</evidence>
<keyword evidence="3" id="KW-1185">Reference proteome</keyword>
<dbReference type="PANTHER" id="PTHR44117">
    <property type="entry name" value="INTRAFLAGELLAR TRANSPORT PROTEIN 88 HOMOLOG"/>
    <property type="match status" value="1"/>
</dbReference>
<dbReference type="Proteomes" id="UP000054047">
    <property type="component" value="Unassembled WGS sequence"/>
</dbReference>
<dbReference type="PANTHER" id="PTHR44117:SF1">
    <property type="entry name" value="INTRAFLAGELLAR TRANSPORT PROTEIN 88 HOMOLOG"/>
    <property type="match status" value="1"/>
</dbReference>
<dbReference type="SMART" id="SM00028">
    <property type="entry name" value="TPR"/>
    <property type="match status" value="5"/>
</dbReference>
<dbReference type="GO" id="GO:0019894">
    <property type="term" value="F:kinesin binding"/>
    <property type="evidence" value="ECO:0007669"/>
    <property type="project" value="TreeGrafter"/>
</dbReference>
<gene>
    <name evidence="2" type="ORF">ANCDUO_16472</name>
</gene>
<dbReference type="InterPro" id="IPR011716">
    <property type="entry name" value="TPR-3"/>
</dbReference>
<keyword evidence="1" id="KW-0802">TPR repeat</keyword>
<dbReference type="AlphaFoldDB" id="A0A0C2CAU5"/>
<dbReference type="GO" id="GO:0097546">
    <property type="term" value="C:ciliary base"/>
    <property type="evidence" value="ECO:0007669"/>
    <property type="project" value="TreeGrafter"/>
</dbReference>
<dbReference type="SUPFAM" id="SSF81901">
    <property type="entry name" value="HCP-like"/>
    <property type="match status" value="1"/>
</dbReference>
<name>A0A0C2CAU5_9BILA</name>
<reference evidence="2 3" key="1">
    <citation type="submission" date="2013-12" db="EMBL/GenBank/DDBJ databases">
        <title>Draft genome of the parsitic nematode Ancylostoma duodenale.</title>
        <authorList>
            <person name="Mitreva M."/>
        </authorList>
    </citation>
    <scope>NUCLEOTIDE SEQUENCE [LARGE SCALE GENOMIC DNA]</scope>
    <source>
        <strain evidence="2 3">Zhejiang</strain>
    </source>
</reference>
<feature type="repeat" description="TPR" evidence="1">
    <location>
        <begin position="168"/>
        <end position="201"/>
    </location>
</feature>
<protein>
    <submittedName>
        <fullName evidence="2">Tetratricopeptide repeat protein</fullName>
    </submittedName>
</protein>
<dbReference type="EMBL" id="KN741294">
    <property type="protein sequence ID" value="KIH53403.1"/>
    <property type="molecule type" value="Genomic_DNA"/>
</dbReference>
<dbReference type="GO" id="GO:0005814">
    <property type="term" value="C:centriole"/>
    <property type="evidence" value="ECO:0007669"/>
    <property type="project" value="TreeGrafter"/>
</dbReference>
<dbReference type="OrthoDB" id="1926212at2759"/>
<dbReference type="GO" id="GO:0036064">
    <property type="term" value="C:ciliary basal body"/>
    <property type="evidence" value="ECO:0007669"/>
    <property type="project" value="TreeGrafter"/>
</dbReference>
<feature type="repeat" description="TPR" evidence="1">
    <location>
        <begin position="202"/>
        <end position="235"/>
    </location>
</feature>
<dbReference type="GO" id="GO:1905515">
    <property type="term" value="P:non-motile cilium assembly"/>
    <property type="evidence" value="ECO:0007669"/>
    <property type="project" value="TreeGrafter"/>
</dbReference>
<feature type="repeat" description="TPR" evidence="1">
    <location>
        <begin position="236"/>
        <end position="269"/>
    </location>
</feature>